<feature type="transmembrane region" description="Helical" evidence="1">
    <location>
        <begin position="280"/>
        <end position="300"/>
    </location>
</feature>
<protein>
    <recommendedName>
        <fullName evidence="4">DUF4153 domain-containing protein</fullName>
    </recommendedName>
</protein>
<feature type="transmembrane region" description="Helical" evidence="1">
    <location>
        <begin position="382"/>
        <end position="402"/>
    </location>
</feature>
<evidence type="ECO:0008006" key="4">
    <source>
        <dbReference type="Google" id="ProtNLM"/>
    </source>
</evidence>
<dbReference type="Proteomes" id="UP000185612">
    <property type="component" value="Unassembled WGS sequence"/>
</dbReference>
<evidence type="ECO:0000313" key="2">
    <source>
        <dbReference type="EMBL" id="OKL51675.1"/>
    </source>
</evidence>
<comment type="caution">
    <text evidence="2">The sequence shown here is derived from an EMBL/GenBank/DDBJ whole genome shotgun (WGS) entry which is preliminary data.</text>
</comment>
<name>A0A1Q5PW73_9ACTO</name>
<evidence type="ECO:0000256" key="1">
    <source>
        <dbReference type="SAM" id="Phobius"/>
    </source>
</evidence>
<organism evidence="2 3">
    <name type="scientific">Buchananella hordeovulneris</name>
    <dbReference type="NCBI Taxonomy" id="52770"/>
    <lineage>
        <taxon>Bacteria</taxon>
        <taxon>Bacillati</taxon>
        <taxon>Actinomycetota</taxon>
        <taxon>Actinomycetes</taxon>
        <taxon>Actinomycetales</taxon>
        <taxon>Actinomycetaceae</taxon>
        <taxon>Buchananella</taxon>
    </lineage>
</organism>
<feature type="transmembrane region" description="Helical" evidence="1">
    <location>
        <begin position="250"/>
        <end position="268"/>
    </location>
</feature>
<feature type="transmembrane region" description="Helical" evidence="1">
    <location>
        <begin position="218"/>
        <end position="244"/>
    </location>
</feature>
<feature type="transmembrane region" description="Helical" evidence="1">
    <location>
        <begin position="177"/>
        <end position="197"/>
    </location>
</feature>
<feature type="transmembrane region" description="Helical" evidence="1">
    <location>
        <begin position="414"/>
        <end position="437"/>
    </location>
</feature>
<accession>A0A1Q5PW73</accession>
<reference evidence="3" key="1">
    <citation type="submission" date="2016-12" db="EMBL/GenBank/DDBJ databases">
        <authorList>
            <person name="Meng X."/>
        </authorList>
    </citation>
    <scope>NUCLEOTIDE SEQUENCE [LARGE SCALE GENOMIC DNA]</scope>
    <source>
        <strain evidence="3">DSM 20732</strain>
    </source>
</reference>
<keyword evidence="1" id="KW-1133">Transmembrane helix</keyword>
<proteinExistence type="predicted"/>
<sequence>MSTIAAISPQLRHWRERMAANRGLTREDIDELEDHLLSEYQRLASLPLTPPEAFLIAENRLGAARALSAEYLTAHPDRAWQQLPAASQEQSWHLPLAIGLGLVAGLFAWLPTSMAIPGIDRFYALLIVPLVLAIVAIYLVATAATRDRLGLLLLGGGFALTTGLVNLYPLATNSQSLALSALFLPVFLVALTGFAQLGRRWRNLDAWLDWVRFVGEGFIYYVLIALGGGVCLALLLGVLALSGAGGDPSLEIVIFGAVGALFVSAWLVERKKAAMENIAPVLTTVFTPILTLVAVASLLAMVGGSSEFNRELLTIVDLLLIVIGAVVLFTVSARPTGAPPRPLDWLQLTLVCAAVLVDLAMLWTLGARIAEFDITPNRLATLGLNLVLLVHLVGSVYHYFGLVNGKPAVRLERWQALALPVLATWGLIVAIVFPPIFNFQ</sequence>
<keyword evidence="1" id="KW-0472">Membrane</keyword>
<keyword evidence="1" id="KW-0812">Transmembrane</keyword>
<feature type="transmembrane region" description="Helical" evidence="1">
    <location>
        <begin position="151"/>
        <end position="171"/>
    </location>
</feature>
<evidence type="ECO:0000313" key="3">
    <source>
        <dbReference type="Proteomes" id="UP000185612"/>
    </source>
</evidence>
<feature type="transmembrane region" description="Helical" evidence="1">
    <location>
        <begin position="122"/>
        <end position="144"/>
    </location>
</feature>
<feature type="transmembrane region" description="Helical" evidence="1">
    <location>
        <begin position="92"/>
        <end position="110"/>
    </location>
</feature>
<keyword evidence="3" id="KW-1185">Reference proteome</keyword>
<dbReference type="InParanoid" id="A0A1Q5PW73"/>
<dbReference type="AlphaFoldDB" id="A0A1Q5PW73"/>
<feature type="transmembrane region" description="Helical" evidence="1">
    <location>
        <begin position="345"/>
        <end position="370"/>
    </location>
</feature>
<feature type="transmembrane region" description="Helical" evidence="1">
    <location>
        <begin position="312"/>
        <end position="333"/>
    </location>
</feature>
<dbReference type="RefSeq" id="WP_073824221.1">
    <property type="nucleotide sequence ID" value="NZ_MQVS01000005.1"/>
</dbReference>
<dbReference type="OrthoDB" id="637094at2"/>
<gene>
    <name evidence="2" type="ORF">BSZ40_05830</name>
</gene>
<dbReference type="EMBL" id="MQVS01000005">
    <property type="protein sequence ID" value="OKL51675.1"/>
    <property type="molecule type" value="Genomic_DNA"/>
</dbReference>